<keyword evidence="7" id="KW-1185">Reference proteome</keyword>
<organism evidence="6 7">
    <name type="scientific">Sesamum alatum</name>
    <dbReference type="NCBI Taxonomy" id="300844"/>
    <lineage>
        <taxon>Eukaryota</taxon>
        <taxon>Viridiplantae</taxon>
        <taxon>Streptophyta</taxon>
        <taxon>Embryophyta</taxon>
        <taxon>Tracheophyta</taxon>
        <taxon>Spermatophyta</taxon>
        <taxon>Magnoliopsida</taxon>
        <taxon>eudicotyledons</taxon>
        <taxon>Gunneridae</taxon>
        <taxon>Pentapetalae</taxon>
        <taxon>asterids</taxon>
        <taxon>lamiids</taxon>
        <taxon>Lamiales</taxon>
        <taxon>Pedaliaceae</taxon>
        <taxon>Sesamum</taxon>
    </lineage>
</organism>
<evidence type="ECO:0000256" key="4">
    <source>
        <dbReference type="SAM" id="MobiDB-lite"/>
    </source>
</evidence>
<dbReference type="InterPro" id="IPR002885">
    <property type="entry name" value="PPR_rpt"/>
</dbReference>
<feature type="repeat" description="PPR" evidence="3">
    <location>
        <begin position="454"/>
        <end position="488"/>
    </location>
</feature>
<proteinExistence type="inferred from homology"/>
<dbReference type="EMBL" id="JACGWO010000001">
    <property type="protein sequence ID" value="KAK4438457.1"/>
    <property type="molecule type" value="Genomic_DNA"/>
</dbReference>
<dbReference type="PANTHER" id="PTHR47938">
    <property type="entry name" value="RESPIRATORY COMPLEX I CHAPERONE (CIA84), PUTATIVE (AFU_ORTHOLOGUE AFUA_2G06020)-RELATED"/>
    <property type="match status" value="1"/>
</dbReference>
<dbReference type="Pfam" id="PF12854">
    <property type="entry name" value="PPR_1"/>
    <property type="match status" value="1"/>
</dbReference>
<evidence type="ECO:0008006" key="8">
    <source>
        <dbReference type="Google" id="ProtNLM"/>
    </source>
</evidence>
<feature type="repeat" description="PPR" evidence="3">
    <location>
        <begin position="559"/>
        <end position="593"/>
    </location>
</feature>
<comment type="similarity">
    <text evidence="1">Belongs to the PPR family. P subfamily.</text>
</comment>
<sequence length="911" mass="102841">MKLLLKECLKNPVQFCLKVRPNSHCGLLKKSLLPEKKHQGFCSSKNIQIQRFTQVPAVQKTQLEERNEVYRRALALSLSFLLIGKVLFPPFVVLHRRRRIKQFLAAFHAMDEKLVVSGFEDLGNVKIERWTTGRDSLFLYSMYSRVSAAPLLYDSDYSTSNCESNSDSESNLLRGNVVEVKSIELFSVVVRVVKSLNWDVARKVSFPIAVKKYGFDQSLMGFKMFVYVYACAEMEKEVYSLLRAIVCYYQKAQLNLFGLLYALLDSPIDAKGSTFVVNVLIKVFASNRMLENAIDAFEQARRIGFQPGVLSCNFLLKCLAEANERESLVTLFKEMKNNGPFPCLYTYTIMMNFYCSGDHGHGTVDIEEATNILEEMGTIGISPSIVTYSVYILGLCNVGLVEIAWDLIQELKRNGQPLNCYCYNAVIHGFADRDEPDKGMEIFNEMKNDGIAADVYSYSILIEGFCRCRNVEKGLRLFEEMRNNNIIPSLVTYSSILKGLCKSGLTEISLDWFKMIGASGYEYDQHAYNILITGFCVQGDMDSANKLLEEMLNNSLSPNPVSYKSLILGFCKIGSLGKALEYFNNMMEVGFLPCPVTCNHVISGYCKEGKVKEAVRLIDEMRDLGISRNMFTYSAVIDRLCKECKSEKALELIPVMLKCNTFPSVVIYSTLISGFAKQANPRKALMLYTKMLKVGICPDSVTFTILINVLFTGGKVKEAYNLFKEMISKGLEPDKFAYTSMIAGFCRSKDMKKAWGLFQEMVQRDIVPSVVTYTCLIDGFCKVNRMDMASMLLDEMNKKNVCPDQITYSVLIRGCQKLGYVDSAQQLLNEMKNRGILPMKLRRVVAMVVHERMMDMHSDNGSILAPKDGNGYKNLHEEEDEDVDTGFSPFLIETNSAEASSSMSSEAQDLE</sequence>
<reference evidence="6" key="1">
    <citation type="submission" date="2020-06" db="EMBL/GenBank/DDBJ databases">
        <authorList>
            <person name="Li T."/>
            <person name="Hu X."/>
            <person name="Zhang T."/>
            <person name="Song X."/>
            <person name="Zhang H."/>
            <person name="Dai N."/>
            <person name="Sheng W."/>
            <person name="Hou X."/>
            <person name="Wei L."/>
        </authorList>
    </citation>
    <scope>NUCLEOTIDE SEQUENCE</scope>
    <source>
        <strain evidence="6">3651</strain>
        <tissue evidence="6">Leaf</tissue>
    </source>
</reference>
<keyword evidence="5" id="KW-1133">Transmembrane helix</keyword>
<dbReference type="SUPFAM" id="SSF81901">
    <property type="entry name" value="HCP-like"/>
    <property type="match status" value="1"/>
</dbReference>
<evidence type="ECO:0000256" key="5">
    <source>
        <dbReference type="SAM" id="Phobius"/>
    </source>
</evidence>
<feature type="repeat" description="PPR" evidence="3">
    <location>
        <begin position="699"/>
        <end position="733"/>
    </location>
</feature>
<comment type="caution">
    <text evidence="6">The sequence shown here is derived from an EMBL/GenBank/DDBJ whole genome shotgun (WGS) entry which is preliminary data.</text>
</comment>
<feature type="repeat" description="PPR" evidence="3">
    <location>
        <begin position="419"/>
        <end position="453"/>
    </location>
</feature>
<dbReference type="Pfam" id="PF13041">
    <property type="entry name" value="PPR_2"/>
    <property type="match status" value="6"/>
</dbReference>
<evidence type="ECO:0000313" key="7">
    <source>
        <dbReference type="Proteomes" id="UP001293254"/>
    </source>
</evidence>
<keyword evidence="5" id="KW-0472">Membrane</keyword>
<feature type="repeat" description="PPR" evidence="3">
    <location>
        <begin position="664"/>
        <end position="698"/>
    </location>
</feature>
<dbReference type="GO" id="GO:0003729">
    <property type="term" value="F:mRNA binding"/>
    <property type="evidence" value="ECO:0007669"/>
    <property type="project" value="TreeGrafter"/>
</dbReference>
<evidence type="ECO:0000256" key="2">
    <source>
        <dbReference type="ARBA" id="ARBA00022737"/>
    </source>
</evidence>
<dbReference type="Pfam" id="PF01535">
    <property type="entry name" value="PPR"/>
    <property type="match status" value="3"/>
</dbReference>
<evidence type="ECO:0000256" key="3">
    <source>
        <dbReference type="PROSITE-ProRule" id="PRU00708"/>
    </source>
</evidence>
<evidence type="ECO:0000256" key="1">
    <source>
        <dbReference type="ARBA" id="ARBA00007626"/>
    </source>
</evidence>
<protein>
    <recommendedName>
        <fullName evidence="8">Pentatricopeptide repeat-containing protein</fullName>
    </recommendedName>
</protein>
<dbReference type="Proteomes" id="UP001293254">
    <property type="component" value="Unassembled WGS sequence"/>
</dbReference>
<keyword evidence="5" id="KW-0812">Transmembrane</keyword>
<feature type="repeat" description="PPR" evidence="3">
    <location>
        <begin position="489"/>
        <end position="523"/>
    </location>
</feature>
<dbReference type="PROSITE" id="PS51375">
    <property type="entry name" value="PPR"/>
    <property type="match status" value="14"/>
</dbReference>
<feature type="repeat" description="PPR" evidence="3">
    <location>
        <begin position="734"/>
        <end position="768"/>
    </location>
</feature>
<feature type="repeat" description="PPR" evidence="3">
    <location>
        <begin position="384"/>
        <end position="418"/>
    </location>
</feature>
<feature type="repeat" description="PPR" evidence="3">
    <location>
        <begin position="594"/>
        <end position="628"/>
    </location>
</feature>
<feature type="repeat" description="PPR" evidence="3">
    <location>
        <begin position="524"/>
        <end position="558"/>
    </location>
</feature>
<dbReference type="AlphaFoldDB" id="A0AAE1YYJ8"/>
<feature type="repeat" description="PPR" evidence="3">
    <location>
        <begin position="273"/>
        <end position="307"/>
    </location>
</feature>
<feature type="transmembrane region" description="Helical" evidence="5">
    <location>
        <begin position="73"/>
        <end position="94"/>
    </location>
</feature>
<dbReference type="Gene3D" id="1.25.40.10">
    <property type="entry name" value="Tetratricopeptide repeat domain"/>
    <property type="match status" value="5"/>
</dbReference>
<gene>
    <name evidence="6" type="ORF">Salat_0180000</name>
</gene>
<keyword evidence="2" id="KW-0677">Repeat</keyword>
<feature type="repeat" description="PPR" evidence="3">
    <location>
        <begin position="769"/>
        <end position="803"/>
    </location>
</feature>
<feature type="repeat" description="PPR" evidence="3">
    <location>
        <begin position="629"/>
        <end position="663"/>
    </location>
</feature>
<name>A0AAE1YYJ8_9LAMI</name>
<evidence type="ECO:0000313" key="6">
    <source>
        <dbReference type="EMBL" id="KAK4438457.1"/>
    </source>
</evidence>
<feature type="repeat" description="PPR" evidence="3">
    <location>
        <begin position="804"/>
        <end position="838"/>
    </location>
</feature>
<dbReference type="NCBIfam" id="TIGR00756">
    <property type="entry name" value="PPR"/>
    <property type="match status" value="11"/>
</dbReference>
<reference evidence="6" key="2">
    <citation type="journal article" date="2024" name="Plant">
        <title>Genomic evolution and insights into agronomic trait innovations of Sesamum species.</title>
        <authorList>
            <person name="Miao H."/>
            <person name="Wang L."/>
            <person name="Qu L."/>
            <person name="Liu H."/>
            <person name="Sun Y."/>
            <person name="Le M."/>
            <person name="Wang Q."/>
            <person name="Wei S."/>
            <person name="Zheng Y."/>
            <person name="Lin W."/>
            <person name="Duan Y."/>
            <person name="Cao H."/>
            <person name="Xiong S."/>
            <person name="Wang X."/>
            <person name="Wei L."/>
            <person name="Li C."/>
            <person name="Ma Q."/>
            <person name="Ju M."/>
            <person name="Zhao R."/>
            <person name="Li G."/>
            <person name="Mu C."/>
            <person name="Tian Q."/>
            <person name="Mei H."/>
            <person name="Zhang T."/>
            <person name="Gao T."/>
            <person name="Zhang H."/>
        </authorList>
    </citation>
    <scope>NUCLEOTIDE SEQUENCE</scope>
    <source>
        <strain evidence="6">3651</strain>
    </source>
</reference>
<accession>A0AAE1YYJ8</accession>
<dbReference type="InterPro" id="IPR011990">
    <property type="entry name" value="TPR-like_helical_dom_sf"/>
</dbReference>
<dbReference type="PANTHER" id="PTHR47938:SF7">
    <property type="entry name" value="PENTACOTRIPEPTIDE-REPEAT REGION OF PRORP DOMAIN-CONTAINING PROTEIN"/>
    <property type="match status" value="1"/>
</dbReference>
<feature type="region of interest" description="Disordered" evidence="4">
    <location>
        <begin position="859"/>
        <end position="890"/>
    </location>
</feature>